<protein>
    <submittedName>
        <fullName evidence="1">Uncharacterized protein</fullName>
    </submittedName>
</protein>
<reference evidence="2" key="1">
    <citation type="submission" date="2016-11" db="EMBL/GenBank/DDBJ databases">
        <title>Mesorhizobium oceanicum sp. nov., isolated from deep seawater in South China Sea.</title>
        <authorList>
            <person name="Fu G.-Y."/>
        </authorList>
    </citation>
    <scope>NUCLEOTIDE SEQUENCE [LARGE SCALE GENOMIC DNA]</scope>
    <source>
        <strain evidence="2">B7</strain>
    </source>
</reference>
<dbReference type="OrthoDB" id="8243411at2"/>
<dbReference type="AlphaFoldDB" id="A0A1L3SLC2"/>
<name>A0A1L3SLC2_9HYPH</name>
<keyword evidence="2" id="KW-1185">Reference proteome</keyword>
<accession>A0A1L3SLC2</accession>
<dbReference type="Proteomes" id="UP000182840">
    <property type="component" value="Chromosome"/>
</dbReference>
<organism evidence="1 2">
    <name type="scientific">Aquibium oceanicum</name>
    <dbReference type="NCBI Taxonomy" id="1670800"/>
    <lineage>
        <taxon>Bacteria</taxon>
        <taxon>Pseudomonadati</taxon>
        <taxon>Pseudomonadota</taxon>
        <taxon>Alphaproteobacteria</taxon>
        <taxon>Hyphomicrobiales</taxon>
        <taxon>Phyllobacteriaceae</taxon>
        <taxon>Aquibium</taxon>
    </lineage>
</organism>
<dbReference type="EMBL" id="CP018171">
    <property type="protein sequence ID" value="APH70204.1"/>
    <property type="molecule type" value="Genomic_DNA"/>
</dbReference>
<evidence type="ECO:0000313" key="2">
    <source>
        <dbReference type="Proteomes" id="UP000182840"/>
    </source>
</evidence>
<evidence type="ECO:0000313" key="1">
    <source>
        <dbReference type="EMBL" id="APH70204.1"/>
    </source>
</evidence>
<dbReference type="STRING" id="1670800.BSQ44_01515"/>
<dbReference type="KEGG" id="meso:BSQ44_01515"/>
<proteinExistence type="predicted"/>
<dbReference type="RefSeq" id="WP_072601617.1">
    <property type="nucleotide sequence ID" value="NZ_CP018171.1"/>
</dbReference>
<sequence>MRRLFERVGIESGKGEVFHSLRGGQIEDMRDAKVNGRDSRLQAGHAVGDDEHSQYGFMSLTEKRARELARLPLNPEIDYSPYRGLDFETLYQAKRTYGRRPK</sequence>
<gene>
    <name evidence="1" type="ORF">BSQ44_01515</name>
</gene>